<organism evidence="10 11">
    <name type="scientific">Nocardioides flavescens</name>
    <dbReference type="NCBI Taxonomy" id="2691959"/>
    <lineage>
        <taxon>Bacteria</taxon>
        <taxon>Bacillati</taxon>
        <taxon>Actinomycetota</taxon>
        <taxon>Actinomycetes</taxon>
        <taxon>Propionibacteriales</taxon>
        <taxon>Nocardioidaceae</taxon>
        <taxon>Nocardioides</taxon>
    </lineage>
</organism>
<dbReference type="CDD" id="cd06185">
    <property type="entry name" value="PDR_like"/>
    <property type="match status" value="1"/>
</dbReference>
<evidence type="ECO:0000256" key="6">
    <source>
        <dbReference type="ARBA" id="ARBA00023004"/>
    </source>
</evidence>
<dbReference type="PANTHER" id="PTHR47354">
    <property type="entry name" value="NADH OXIDOREDUCTASE HCR"/>
    <property type="match status" value="1"/>
</dbReference>
<dbReference type="EMBL" id="WUEK01000003">
    <property type="protein sequence ID" value="MXG89214.1"/>
    <property type="molecule type" value="Genomic_DNA"/>
</dbReference>
<evidence type="ECO:0000259" key="9">
    <source>
        <dbReference type="PROSITE" id="PS51384"/>
    </source>
</evidence>
<protein>
    <submittedName>
        <fullName evidence="10">2Fe-2S iron-sulfur cluster binding domain-containing protein</fullName>
    </submittedName>
</protein>
<dbReference type="SUPFAM" id="SSF54292">
    <property type="entry name" value="2Fe-2S ferredoxin-like"/>
    <property type="match status" value="1"/>
</dbReference>
<dbReference type="InterPro" id="IPR039261">
    <property type="entry name" value="FNR_nucleotide-bd"/>
</dbReference>
<evidence type="ECO:0000256" key="5">
    <source>
        <dbReference type="ARBA" id="ARBA00023002"/>
    </source>
</evidence>
<dbReference type="SUPFAM" id="SSF52343">
    <property type="entry name" value="Ferredoxin reductase-like, C-terminal NADP-linked domain"/>
    <property type="match status" value="1"/>
</dbReference>
<dbReference type="PROSITE" id="PS51384">
    <property type="entry name" value="FAD_FR"/>
    <property type="match status" value="1"/>
</dbReference>
<keyword evidence="3" id="KW-0001">2Fe-2S</keyword>
<keyword evidence="11" id="KW-1185">Reference proteome</keyword>
<dbReference type="GO" id="GO:0046872">
    <property type="term" value="F:metal ion binding"/>
    <property type="evidence" value="ECO:0007669"/>
    <property type="project" value="UniProtKB-KW"/>
</dbReference>
<evidence type="ECO:0000256" key="3">
    <source>
        <dbReference type="ARBA" id="ARBA00022714"/>
    </source>
</evidence>
<dbReference type="Pfam" id="PF22290">
    <property type="entry name" value="DmmA-like_N"/>
    <property type="match status" value="1"/>
</dbReference>
<comment type="cofactor">
    <cofactor evidence="1">
        <name>FAD</name>
        <dbReference type="ChEBI" id="CHEBI:57692"/>
    </cofactor>
</comment>
<dbReference type="PRINTS" id="PR00409">
    <property type="entry name" value="PHDIOXRDTASE"/>
</dbReference>
<dbReference type="InterPro" id="IPR017938">
    <property type="entry name" value="Riboflavin_synthase-like_b-brl"/>
</dbReference>
<dbReference type="InterPro" id="IPR012675">
    <property type="entry name" value="Beta-grasp_dom_sf"/>
</dbReference>
<comment type="caution">
    <text evidence="10">The sequence shown here is derived from an EMBL/GenBank/DDBJ whole genome shotgun (WGS) entry which is preliminary data.</text>
</comment>
<dbReference type="InterPro" id="IPR036010">
    <property type="entry name" value="2Fe-2S_ferredoxin-like_sf"/>
</dbReference>
<dbReference type="PANTHER" id="PTHR47354:SF1">
    <property type="entry name" value="CARNITINE MONOOXYGENASE REDUCTASE SUBUNIT"/>
    <property type="match status" value="1"/>
</dbReference>
<keyword evidence="7" id="KW-0411">Iron-sulfur</keyword>
<evidence type="ECO:0000256" key="1">
    <source>
        <dbReference type="ARBA" id="ARBA00001974"/>
    </source>
</evidence>
<feature type="domain" description="2Fe-2S ferredoxin-type" evidence="8">
    <location>
        <begin position="246"/>
        <end position="330"/>
    </location>
</feature>
<accession>A0A6L7F214</accession>
<dbReference type="InterPro" id="IPR054582">
    <property type="entry name" value="DmmA-like_N"/>
</dbReference>
<dbReference type="SUPFAM" id="SSF63380">
    <property type="entry name" value="Riboflavin synthase domain-like"/>
    <property type="match status" value="1"/>
</dbReference>
<dbReference type="Gene3D" id="3.40.50.80">
    <property type="entry name" value="Nucleotide-binding domain of ferredoxin-NADP reductase (FNR) module"/>
    <property type="match status" value="1"/>
</dbReference>
<evidence type="ECO:0000313" key="10">
    <source>
        <dbReference type="EMBL" id="MXG89214.1"/>
    </source>
</evidence>
<dbReference type="GO" id="GO:0051537">
    <property type="term" value="F:2 iron, 2 sulfur cluster binding"/>
    <property type="evidence" value="ECO:0007669"/>
    <property type="project" value="UniProtKB-KW"/>
</dbReference>
<evidence type="ECO:0000259" key="8">
    <source>
        <dbReference type="PROSITE" id="PS51085"/>
    </source>
</evidence>
<dbReference type="AlphaFoldDB" id="A0A6L7F214"/>
<keyword evidence="6" id="KW-0408">Iron</keyword>
<sequence length="330" mass="35057">MQRAEAYVGHQHPGYALGRRRLHVVGLERLTDRVLHVELADPSGRPLAAFQPGSHLVVEAGEGRRNAYSLTGDGFNPATYAISVLRLDGGSAWLHRTLEVGGELEVEGPRSMFPAAHDQQHALLVAGGIGVTPVLSHARAAVRAGRSATVLYSYRPGHAAHLDDLHELAGRPGSRVRVVEATDVKQTRVSLTGLLADQPFGTHAYACGPSGLLEAYEEAAELAGWPASRVHLERFVAPELDPGDPFTATVASTGRRVEVPSGTSLLEGLLAAGVPVGYLCKQGVCGECRLPVRAAAALDHRDVVLTAEERQSGAHVMACVSRGRDIELDL</sequence>
<evidence type="ECO:0000256" key="4">
    <source>
        <dbReference type="ARBA" id="ARBA00022723"/>
    </source>
</evidence>
<dbReference type="InterPro" id="IPR001041">
    <property type="entry name" value="2Fe-2S_ferredoxin-type"/>
</dbReference>
<dbReference type="InterPro" id="IPR050415">
    <property type="entry name" value="MRET"/>
</dbReference>
<reference evidence="10 11" key="1">
    <citation type="submission" date="2019-12" db="EMBL/GenBank/DDBJ databases">
        <authorList>
            <person name="Kun Z."/>
        </authorList>
    </citation>
    <scope>NUCLEOTIDE SEQUENCE [LARGE SCALE GENOMIC DNA]</scope>
    <source>
        <strain evidence="10 11">YIM 123512</strain>
    </source>
</reference>
<evidence type="ECO:0000256" key="2">
    <source>
        <dbReference type="ARBA" id="ARBA00022630"/>
    </source>
</evidence>
<dbReference type="Proteomes" id="UP000473325">
    <property type="component" value="Unassembled WGS sequence"/>
</dbReference>
<keyword evidence="2" id="KW-0285">Flavoprotein</keyword>
<evidence type="ECO:0000313" key="11">
    <source>
        <dbReference type="Proteomes" id="UP000473325"/>
    </source>
</evidence>
<dbReference type="Pfam" id="PF00111">
    <property type="entry name" value="Fer2"/>
    <property type="match status" value="1"/>
</dbReference>
<feature type="domain" description="FAD-binding FR-type" evidence="9">
    <location>
        <begin position="17"/>
        <end position="116"/>
    </location>
</feature>
<dbReference type="PROSITE" id="PS51085">
    <property type="entry name" value="2FE2S_FER_2"/>
    <property type="match status" value="1"/>
</dbReference>
<dbReference type="Gene3D" id="3.10.20.30">
    <property type="match status" value="1"/>
</dbReference>
<name>A0A6L7F214_9ACTN</name>
<dbReference type="CDD" id="cd00207">
    <property type="entry name" value="fer2"/>
    <property type="match status" value="1"/>
</dbReference>
<keyword evidence="4" id="KW-0479">Metal-binding</keyword>
<dbReference type="GO" id="GO:0016491">
    <property type="term" value="F:oxidoreductase activity"/>
    <property type="evidence" value="ECO:0007669"/>
    <property type="project" value="UniProtKB-KW"/>
</dbReference>
<dbReference type="Gene3D" id="2.40.30.10">
    <property type="entry name" value="Translation factors"/>
    <property type="match status" value="1"/>
</dbReference>
<keyword evidence="5" id="KW-0560">Oxidoreductase</keyword>
<gene>
    <name evidence="10" type="ORF">GRQ65_06590</name>
</gene>
<evidence type="ECO:0000256" key="7">
    <source>
        <dbReference type="ARBA" id="ARBA00023014"/>
    </source>
</evidence>
<dbReference type="InterPro" id="IPR017927">
    <property type="entry name" value="FAD-bd_FR_type"/>
</dbReference>
<proteinExistence type="predicted"/>